<keyword evidence="1" id="KW-0472">Membrane</keyword>
<keyword evidence="1" id="KW-1133">Transmembrane helix</keyword>
<gene>
    <name evidence="2" type="ORF">HTAM1171_LOCUS10855</name>
</gene>
<protein>
    <submittedName>
        <fullName evidence="2">Uncharacterized protein</fullName>
    </submittedName>
</protein>
<dbReference type="AlphaFoldDB" id="A0A7S2IB22"/>
<organism evidence="2">
    <name type="scientific">Helicotheca tamesis</name>
    <dbReference type="NCBI Taxonomy" id="374047"/>
    <lineage>
        <taxon>Eukaryota</taxon>
        <taxon>Sar</taxon>
        <taxon>Stramenopiles</taxon>
        <taxon>Ochrophyta</taxon>
        <taxon>Bacillariophyta</taxon>
        <taxon>Mediophyceae</taxon>
        <taxon>Lithodesmiophycidae</taxon>
        <taxon>Lithodesmiales</taxon>
        <taxon>Lithodesmiaceae</taxon>
        <taxon>Helicotheca</taxon>
    </lineage>
</organism>
<proteinExistence type="predicted"/>
<accession>A0A7S2IB22</accession>
<sequence length="357" mass="39821">MFAPVCLRRLSFLILFAYVLCIGFFPIVICLLFDPSPGRIRLRKHHQPIFPKPPPMVAFEESSNMPGSSGGAKSAPINGTSCSNTHCQVEGLWGLRLEEKIPSRLPSLEDSVVSSVGGDEVSDTEQATVTATMLPQAPKDNSIVLSPEILRSPPKLKREPLRYKFTGLAIWLEIKQTNSDLSNAIQHFAGTHGLLPIPRPHITALYGMTHMTTSEAIALFRTIPSRLPGRKWPTFQKPVGVLQDVAFEGVNGEFANMAWSELTFATNDEQELAVDALHEIFYGRESKEFATRQKPFKPHASIAYDNPENTVLNLADAMGYALKHPSLLEMERKVEAISLWSLYGPMVEWECMDRIEF</sequence>
<evidence type="ECO:0000313" key="2">
    <source>
        <dbReference type="EMBL" id="CAD9513882.1"/>
    </source>
</evidence>
<reference evidence="2" key="1">
    <citation type="submission" date="2021-01" db="EMBL/GenBank/DDBJ databases">
        <authorList>
            <person name="Corre E."/>
            <person name="Pelletier E."/>
            <person name="Niang G."/>
            <person name="Scheremetjew M."/>
            <person name="Finn R."/>
            <person name="Kale V."/>
            <person name="Holt S."/>
            <person name="Cochrane G."/>
            <person name="Meng A."/>
            <person name="Brown T."/>
            <person name="Cohen L."/>
        </authorList>
    </citation>
    <scope>NUCLEOTIDE SEQUENCE</scope>
    <source>
        <strain evidence="2">CCMP826</strain>
    </source>
</reference>
<name>A0A7S2IB22_9STRA</name>
<dbReference type="EMBL" id="HBGV01017595">
    <property type="protein sequence ID" value="CAD9513882.1"/>
    <property type="molecule type" value="Transcribed_RNA"/>
</dbReference>
<keyword evidence="1" id="KW-0812">Transmembrane</keyword>
<dbReference type="Gene3D" id="3.90.1140.10">
    <property type="entry name" value="Cyclic phosphodiesterase"/>
    <property type="match status" value="1"/>
</dbReference>
<evidence type="ECO:0000256" key="1">
    <source>
        <dbReference type="SAM" id="Phobius"/>
    </source>
</evidence>
<feature type="transmembrane region" description="Helical" evidence="1">
    <location>
        <begin position="12"/>
        <end position="33"/>
    </location>
</feature>